<reference evidence="2 3" key="1">
    <citation type="journal article" date="2024" name="Commun. Biol.">
        <title>Comparative genomic analysis of thermophilic fungi reveals convergent evolutionary adaptations and gene losses.</title>
        <authorList>
            <person name="Steindorff A.S."/>
            <person name="Aguilar-Pontes M.V."/>
            <person name="Robinson A.J."/>
            <person name="Andreopoulos B."/>
            <person name="LaButti K."/>
            <person name="Kuo A."/>
            <person name="Mondo S."/>
            <person name="Riley R."/>
            <person name="Otillar R."/>
            <person name="Haridas S."/>
            <person name="Lipzen A."/>
            <person name="Grimwood J."/>
            <person name="Schmutz J."/>
            <person name="Clum A."/>
            <person name="Reid I.D."/>
            <person name="Moisan M.C."/>
            <person name="Butler G."/>
            <person name="Nguyen T.T.M."/>
            <person name="Dewar K."/>
            <person name="Conant G."/>
            <person name="Drula E."/>
            <person name="Henrissat B."/>
            <person name="Hansel C."/>
            <person name="Singer S."/>
            <person name="Hutchinson M.I."/>
            <person name="de Vries R.P."/>
            <person name="Natvig D.O."/>
            <person name="Powell A.J."/>
            <person name="Tsang A."/>
            <person name="Grigoriev I.V."/>
        </authorList>
    </citation>
    <scope>NUCLEOTIDE SEQUENCE [LARGE SCALE GENOMIC DNA]</scope>
    <source>
        <strain evidence="2 3">CBS 494.80</strain>
    </source>
</reference>
<evidence type="ECO:0000256" key="1">
    <source>
        <dbReference type="SAM" id="MobiDB-lite"/>
    </source>
</evidence>
<dbReference type="EMBL" id="JAZHXI010000019">
    <property type="protein sequence ID" value="KAL2061382.1"/>
    <property type="molecule type" value="Genomic_DNA"/>
</dbReference>
<sequence length="234" mass="25679">MRNLPREVVAAIETAVDCNDGVLESAFIHSLAKIYKTSPQAVVWNMKRHNKVKAGCDDRKVGGRPAVMDKDKAADYLRILMTEAHCAGERISLEKVAEIVSEHFGITVSTTWISRIMKKHSINHKAPREFKSVRVAKPKPQAPNAPVSEAQSSPTEQLPLPTPRPYPSFRDDLAQSTSGPQMPLLAPTPHLSGRDDSRQVKLPAKPLLQFGPIYTTYAPPPGFNMPPVASRSGS</sequence>
<name>A0ABR4BVJ6_9HELO</name>
<proteinExistence type="predicted"/>
<organism evidence="2 3">
    <name type="scientific">Oculimacula yallundae</name>
    <dbReference type="NCBI Taxonomy" id="86028"/>
    <lineage>
        <taxon>Eukaryota</taxon>
        <taxon>Fungi</taxon>
        <taxon>Dikarya</taxon>
        <taxon>Ascomycota</taxon>
        <taxon>Pezizomycotina</taxon>
        <taxon>Leotiomycetes</taxon>
        <taxon>Helotiales</taxon>
        <taxon>Ploettnerulaceae</taxon>
        <taxon>Oculimacula</taxon>
    </lineage>
</organism>
<accession>A0ABR4BVJ6</accession>
<dbReference type="Proteomes" id="UP001595075">
    <property type="component" value="Unassembled WGS sequence"/>
</dbReference>
<feature type="region of interest" description="Disordered" evidence="1">
    <location>
        <begin position="127"/>
        <end position="204"/>
    </location>
</feature>
<protein>
    <recommendedName>
        <fullName evidence="4">HTH CENPB-type domain-containing protein</fullName>
    </recommendedName>
</protein>
<keyword evidence="3" id="KW-1185">Reference proteome</keyword>
<gene>
    <name evidence="2" type="ORF">VTL71DRAFT_7655</name>
</gene>
<evidence type="ECO:0000313" key="2">
    <source>
        <dbReference type="EMBL" id="KAL2061382.1"/>
    </source>
</evidence>
<evidence type="ECO:0000313" key="3">
    <source>
        <dbReference type="Proteomes" id="UP001595075"/>
    </source>
</evidence>
<comment type="caution">
    <text evidence="2">The sequence shown here is derived from an EMBL/GenBank/DDBJ whole genome shotgun (WGS) entry which is preliminary data.</text>
</comment>
<evidence type="ECO:0008006" key="4">
    <source>
        <dbReference type="Google" id="ProtNLM"/>
    </source>
</evidence>